<feature type="transmembrane region" description="Helical" evidence="7">
    <location>
        <begin position="797"/>
        <end position="815"/>
    </location>
</feature>
<reference evidence="9" key="1">
    <citation type="submission" date="2016-11" db="UniProtKB">
        <authorList>
            <consortium name="WormBaseParasite"/>
        </authorList>
    </citation>
    <scope>IDENTIFICATION</scope>
</reference>
<protein>
    <submittedName>
        <fullName evidence="9">Bestrophin homolog</fullName>
    </submittedName>
</protein>
<dbReference type="GO" id="GO:0005254">
    <property type="term" value="F:chloride channel activity"/>
    <property type="evidence" value="ECO:0007669"/>
    <property type="project" value="InterPro"/>
</dbReference>
<evidence type="ECO:0000313" key="9">
    <source>
        <dbReference type="WBParaSite" id="maker-uti_cns_0008506-snap-gene-0.5-mRNA-1"/>
    </source>
</evidence>
<comment type="subcellular location">
    <subcellularLocation>
        <location evidence="1">Membrane</location>
    </subcellularLocation>
</comment>
<dbReference type="AlphaFoldDB" id="A0A1I8HXV3"/>
<evidence type="ECO:0000256" key="5">
    <source>
        <dbReference type="ARBA" id="ARBA00034769"/>
    </source>
</evidence>
<keyword evidence="4 7" id="KW-0472">Membrane</keyword>
<evidence type="ECO:0000256" key="2">
    <source>
        <dbReference type="ARBA" id="ARBA00022692"/>
    </source>
</evidence>
<feature type="region of interest" description="Disordered" evidence="6">
    <location>
        <begin position="952"/>
        <end position="981"/>
    </location>
</feature>
<dbReference type="Proteomes" id="UP000095280">
    <property type="component" value="Unplaced"/>
</dbReference>
<evidence type="ECO:0000256" key="4">
    <source>
        <dbReference type="ARBA" id="ARBA00023136"/>
    </source>
</evidence>
<evidence type="ECO:0000256" key="7">
    <source>
        <dbReference type="SAM" id="Phobius"/>
    </source>
</evidence>
<feature type="compositionally biased region" description="Low complexity" evidence="6">
    <location>
        <begin position="414"/>
        <end position="432"/>
    </location>
</feature>
<accession>A0A1I8HXV3</accession>
<organism evidence="8 9">
    <name type="scientific">Macrostomum lignano</name>
    <dbReference type="NCBI Taxonomy" id="282301"/>
    <lineage>
        <taxon>Eukaryota</taxon>
        <taxon>Metazoa</taxon>
        <taxon>Spiralia</taxon>
        <taxon>Lophotrochozoa</taxon>
        <taxon>Platyhelminthes</taxon>
        <taxon>Rhabditophora</taxon>
        <taxon>Macrostomorpha</taxon>
        <taxon>Macrostomida</taxon>
        <taxon>Macrostomidae</taxon>
        <taxon>Macrostomum</taxon>
    </lineage>
</organism>
<feature type="transmembrane region" description="Helical" evidence="7">
    <location>
        <begin position="873"/>
        <end position="890"/>
    </location>
</feature>
<dbReference type="Pfam" id="PF01062">
    <property type="entry name" value="Bestrophin"/>
    <property type="match status" value="2"/>
</dbReference>
<evidence type="ECO:0000256" key="6">
    <source>
        <dbReference type="SAM" id="MobiDB-lite"/>
    </source>
</evidence>
<keyword evidence="2 7" id="KW-0812">Transmembrane</keyword>
<feature type="region of interest" description="Disordered" evidence="6">
    <location>
        <begin position="627"/>
        <end position="646"/>
    </location>
</feature>
<feature type="compositionally biased region" description="Basic and acidic residues" evidence="6">
    <location>
        <begin position="634"/>
        <end position="644"/>
    </location>
</feature>
<feature type="compositionally biased region" description="Basic and acidic residues" evidence="6">
    <location>
        <begin position="433"/>
        <end position="443"/>
    </location>
</feature>
<feature type="region of interest" description="Disordered" evidence="6">
    <location>
        <begin position="350"/>
        <end position="391"/>
    </location>
</feature>
<comment type="similarity">
    <text evidence="5">Belongs to the anion channel-forming bestrophin (TC 1.A.46) family. Calcium-sensitive chloride channel subfamily.</text>
</comment>
<dbReference type="InterPro" id="IPR021134">
    <property type="entry name" value="Bestrophin-like"/>
</dbReference>
<dbReference type="InterPro" id="IPR000615">
    <property type="entry name" value="Bestrophin"/>
</dbReference>
<feature type="transmembrane region" description="Helical" evidence="7">
    <location>
        <begin position="902"/>
        <end position="921"/>
    </location>
</feature>
<feature type="compositionally biased region" description="Polar residues" evidence="6">
    <location>
        <begin position="366"/>
        <end position="391"/>
    </location>
</feature>
<keyword evidence="8" id="KW-1185">Reference proteome</keyword>
<dbReference type="PANTHER" id="PTHR10736:SF0">
    <property type="entry name" value="BESTROPHIN HOMOLOG"/>
    <property type="match status" value="1"/>
</dbReference>
<keyword evidence="3 7" id="KW-1133">Transmembrane helix</keyword>
<evidence type="ECO:0000256" key="1">
    <source>
        <dbReference type="ARBA" id="ARBA00004370"/>
    </source>
</evidence>
<evidence type="ECO:0000313" key="8">
    <source>
        <dbReference type="Proteomes" id="UP000095280"/>
    </source>
</evidence>
<evidence type="ECO:0000256" key="3">
    <source>
        <dbReference type="ARBA" id="ARBA00022989"/>
    </source>
</evidence>
<sequence>PIPDWLQDHRRHGLSDGVFLAARGSTLASVWHSVLQRQSPTVGHHGNSRNDTHRNPKAWRSGMLPSVLCHCMPTLCHIESMSLSRPSWTQREIGWLYDAGRLWNWRRYNFVVRLWLGEGEGEPADWLGTAESISPVANSTLDQLYRFTVPLAVSGAPASASRQSKRRVRACPTGACNVSSEPVCAASTCCSSESLMQHLMQHQGGWVLNPLFEEILLKTTARRVVDILDESEWGAFWFFIIFPHWIDCDGWQMPDESVWKLDRIDEKPGNRLQMQDCYGSPLLVQIPVSLFAMGEWPDCVNLGSLWDGLRRTAADGSLVFGFKFGFRTSRSSLVTRTPCQAEPYASCCSSTRRRTADDPNVCRLMSSENSSRARTNVNVSPEQVESNRQPQGADQSAFAAFASCFRCGQSHSSAGSCSSGSNSSPSAAAADGSTDRHRTRAESRREIRRLRTRLFEFINSKQQPRNYSLMIRYLLHWQVSVYSLVWTDVLLWIGLYTVVNVLYRHALDPNQQATFVRIVHSVGVWQSNVPVTFLLGFYVSTVVDRWWKAYLDIPTMSTPALRIESAVFNNQDPNKAERIRLTLSRYMNLAWLLYMWKISEKIKQRFRILKSLIGEKNRYPDKRTVDWGSIPSARRTDQRNERDQHHHTKLLAASAGHLENSGNAEDAFHSRVGSNGRAYPALHRIQSESVRPEVKANQVELLVQDLVLLNQDPVVQENYGEIITPSEIAVFEARAWQSPGHYSIEYELPLHWASAVAWQAAREGFVHGHEGYETIVRVLCDWMSLLGAISKYANKNLPLVYTQVVIIAVYTWFFIEVVASQNLMQPHVANLTSSLVFANSSSDIASASGVEVPETDHGLPHSRLYSMQYWTDFYVPIFALVKLLFVLGWFKVCILEFFNSVGLLNVQASFGVVMDVAFLLMDPYGDDLDGLPFSDVLNSNLRRGRTMAGFPSRMLPKKLQQPRQKRKEHQHQDQTSASPSTTSSVLLCYACATNQGKTNKDNGDVDDKDYDDYLSSDEEQTRELRSRQAGPWREGPEGSGSGHQYMHYAAVDNCGRCCQGERPPPEDLP</sequence>
<feature type="region of interest" description="Disordered" evidence="6">
    <location>
        <begin position="414"/>
        <end position="443"/>
    </location>
</feature>
<feature type="compositionally biased region" description="Acidic residues" evidence="6">
    <location>
        <begin position="1006"/>
        <end position="1018"/>
    </location>
</feature>
<feature type="transmembrane region" description="Helical" evidence="7">
    <location>
        <begin position="481"/>
        <end position="503"/>
    </location>
</feature>
<dbReference type="WBParaSite" id="maker-uti_cns_0008506-snap-gene-0.5-mRNA-1">
    <property type="protein sequence ID" value="maker-uti_cns_0008506-snap-gene-0.5-mRNA-1"/>
    <property type="gene ID" value="maker-uti_cns_0008506-snap-gene-0.5"/>
</dbReference>
<name>A0A1I8HXV3_9PLAT</name>
<feature type="region of interest" description="Disordered" evidence="6">
    <location>
        <begin position="38"/>
        <end position="57"/>
    </location>
</feature>
<proteinExistence type="inferred from homology"/>
<dbReference type="GO" id="GO:0016020">
    <property type="term" value="C:membrane"/>
    <property type="evidence" value="ECO:0007669"/>
    <property type="project" value="UniProtKB-SubCell"/>
</dbReference>
<dbReference type="PANTHER" id="PTHR10736">
    <property type="entry name" value="BESTROPHIN"/>
    <property type="match status" value="1"/>
</dbReference>
<feature type="region of interest" description="Disordered" evidence="6">
    <location>
        <begin position="998"/>
        <end position="1044"/>
    </location>
</feature>